<proteinExistence type="predicted"/>
<feature type="chain" id="PRO_5030731621" description="Pectate lyase superfamily protein domain-containing protein" evidence="1">
    <location>
        <begin position="28"/>
        <end position="562"/>
    </location>
</feature>
<evidence type="ECO:0000256" key="1">
    <source>
        <dbReference type="SAM" id="SignalP"/>
    </source>
</evidence>
<dbReference type="SUPFAM" id="SSF51126">
    <property type="entry name" value="Pectin lyase-like"/>
    <property type="match status" value="1"/>
</dbReference>
<name>A0A7X6B824_9SPHN</name>
<accession>A0A7X6B824</accession>
<gene>
    <name evidence="2" type="ORF">GGR90_001437</name>
</gene>
<comment type="caution">
    <text evidence="2">The sequence shown here is derived from an EMBL/GenBank/DDBJ whole genome shotgun (WGS) entry which is preliminary data.</text>
</comment>
<reference evidence="2 3" key="1">
    <citation type="submission" date="2020-03" db="EMBL/GenBank/DDBJ databases">
        <title>Genomic Encyclopedia of Type Strains, Phase IV (KMG-IV): sequencing the most valuable type-strain genomes for metagenomic binning, comparative biology and taxonomic classification.</title>
        <authorList>
            <person name="Goeker M."/>
        </authorList>
    </citation>
    <scope>NUCLEOTIDE SEQUENCE [LARGE SCALE GENOMIC DNA]</scope>
    <source>
        <strain evidence="2 3">DSM 25229</strain>
    </source>
</reference>
<dbReference type="Proteomes" id="UP000535078">
    <property type="component" value="Unassembled WGS sequence"/>
</dbReference>
<sequence>MVVSVGRRARLVSVLALGAALIFPAQAQAQAGKLPKILSDPATAAANPLPDFSYAGYGFGLAPIPADAGTVIEVTDHGAIPDDGLDDTKAVLRALAAANAVKGKVTLRFPKGRTQITEVLRIARSDIVLDGAGDGPGGSELWFPRPLKLIDQSHDYDELREYLVREKKQQVEPEHNIDYLFTEYSWAGGMIRVAPEGSRPVSYDAAKDVRDPVLATGVSGKQFTRTLTVDDAAKLKVGDVVQVQWFSVDGPKSQILKSLYGDTDLPIGSHHWTSPNRPVVVQATRVTAVRGRTVTLGDPLLHDVRADQPAVVADWKHLSNVGIQNMRLQFPEAPAFGHHLEQGYNGIYMTGVFDGWISGLTIDRSDSGILTDNAASLTIADIITTGDRRAHYSVHVGAVHNVLVKNLKVANPVVHPVSINTRSTRSVFLRSVVDRDAIIDQHSGSNHQNLFDAIEMHIDPEQGKDGWQYQLWVGGGAPYWKPGHGLYNTLWNAKLVMPENIPADATVAITSGLEGPGERIVGLHANRKIRVSYNPAPYIEGTGQAVDAAPSLYEYQLARRRR</sequence>
<dbReference type="EMBL" id="JAATIT010000001">
    <property type="protein sequence ID" value="NJB89285.1"/>
    <property type="molecule type" value="Genomic_DNA"/>
</dbReference>
<dbReference type="InterPro" id="IPR011050">
    <property type="entry name" value="Pectin_lyase_fold/virulence"/>
</dbReference>
<evidence type="ECO:0000313" key="2">
    <source>
        <dbReference type="EMBL" id="NJB89285.1"/>
    </source>
</evidence>
<organism evidence="2 3">
    <name type="scientific">Sphingopyxis italica</name>
    <dbReference type="NCBI Taxonomy" id="1129133"/>
    <lineage>
        <taxon>Bacteria</taxon>
        <taxon>Pseudomonadati</taxon>
        <taxon>Pseudomonadota</taxon>
        <taxon>Alphaproteobacteria</taxon>
        <taxon>Sphingomonadales</taxon>
        <taxon>Sphingomonadaceae</taxon>
        <taxon>Sphingopyxis</taxon>
    </lineage>
</organism>
<keyword evidence="3" id="KW-1185">Reference proteome</keyword>
<dbReference type="RefSeq" id="WP_167920647.1">
    <property type="nucleotide sequence ID" value="NZ_JAATIT010000001.1"/>
</dbReference>
<dbReference type="AlphaFoldDB" id="A0A7X6B824"/>
<evidence type="ECO:0000313" key="3">
    <source>
        <dbReference type="Proteomes" id="UP000535078"/>
    </source>
</evidence>
<evidence type="ECO:0008006" key="4">
    <source>
        <dbReference type="Google" id="ProtNLM"/>
    </source>
</evidence>
<feature type="signal peptide" evidence="1">
    <location>
        <begin position="1"/>
        <end position="27"/>
    </location>
</feature>
<protein>
    <recommendedName>
        <fullName evidence="4">Pectate lyase superfamily protein domain-containing protein</fullName>
    </recommendedName>
</protein>
<keyword evidence="1" id="KW-0732">Signal</keyword>
<dbReference type="Gene3D" id="2.160.20.10">
    <property type="entry name" value="Single-stranded right-handed beta-helix, Pectin lyase-like"/>
    <property type="match status" value="2"/>
</dbReference>
<dbReference type="InterPro" id="IPR012334">
    <property type="entry name" value="Pectin_lyas_fold"/>
</dbReference>